<evidence type="ECO:0000313" key="9">
    <source>
        <dbReference type="Proteomes" id="UP001308005"/>
    </source>
</evidence>
<evidence type="ECO:0000256" key="7">
    <source>
        <dbReference type="SAM" id="Phobius"/>
    </source>
</evidence>
<keyword evidence="6 7" id="KW-0472">Membrane</keyword>
<evidence type="ECO:0000256" key="3">
    <source>
        <dbReference type="ARBA" id="ARBA00022475"/>
    </source>
</evidence>
<feature type="transmembrane region" description="Helical" evidence="7">
    <location>
        <begin position="17"/>
        <end position="38"/>
    </location>
</feature>
<dbReference type="Gene3D" id="1.20.1630.10">
    <property type="entry name" value="Formate dehydrogenase/DMSO reductase domain"/>
    <property type="match status" value="1"/>
</dbReference>
<proteinExistence type="inferred from homology"/>
<comment type="caution">
    <text evidence="8">The sequence shown here is derived from an EMBL/GenBank/DDBJ whole genome shotgun (WGS) entry which is preliminary data.</text>
</comment>
<comment type="similarity">
    <text evidence="2">Belongs to the NrfD family.</text>
</comment>
<evidence type="ECO:0000256" key="4">
    <source>
        <dbReference type="ARBA" id="ARBA00022692"/>
    </source>
</evidence>
<evidence type="ECO:0000256" key="5">
    <source>
        <dbReference type="ARBA" id="ARBA00022989"/>
    </source>
</evidence>
<feature type="transmembrane region" description="Helical" evidence="7">
    <location>
        <begin position="130"/>
        <end position="151"/>
    </location>
</feature>
<feature type="transmembrane region" description="Helical" evidence="7">
    <location>
        <begin position="281"/>
        <end position="300"/>
    </location>
</feature>
<evidence type="ECO:0000256" key="6">
    <source>
        <dbReference type="ARBA" id="ARBA00023136"/>
    </source>
</evidence>
<accession>A0ABU6D185</accession>
<dbReference type="EMBL" id="JAYMYJ010000133">
    <property type="protein sequence ID" value="MEB4592418.1"/>
    <property type="molecule type" value="Genomic_DNA"/>
</dbReference>
<keyword evidence="9" id="KW-1185">Reference proteome</keyword>
<feature type="transmembrane region" description="Helical" evidence="7">
    <location>
        <begin position="238"/>
        <end position="261"/>
    </location>
</feature>
<comment type="subcellular location">
    <subcellularLocation>
        <location evidence="1">Cell membrane</location>
        <topology evidence="1">Multi-pass membrane protein</topology>
    </subcellularLocation>
</comment>
<reference evidence="9" key="1">
    <citation type="submission" date="2023-07" db="EMBL/GenBank/DDBJ databases">
        <title>The carbon used by Thiothrix.</title>
        <authorList>
            <person name="Chen L."/>
        </authorList>
    </citation>
    <scope>NUCLEOTIDE SEQUENCE [LARGE SCALE GENOMIC DNA]</scope>
</reference>
<gene>
    <name evidence="8" type="primary">nrfD</name>
    <name evidence="8" type="ORF">VSS37_15635</name>
</gene>
<feature type="transmembrane region" description="Helical" evidence="7">
    <location>
        <begin position="163"/>
        <end position="188"/>
    </location>
</feature>
<keyword evidence="4 7" id="KW-0812">Transmembrane</keyword>
<protein>
    <submittedName>
        <fullName evidence="8">NrfD/PsrC family molybdoenzyme membrane anchor subunit</fullName>
    </submittedName>
</protein>
<dbReference type="InterPro" id="IPR005614">
    <property type="entry name" value="NrfD-like"/>
</dbReference>
<dbReference type="PANTHER" id="PTHR34856:SF2">
    <property type="entry name" value="PROTEIN NRFD"/>
    <property type="match status" value="1"/>
</dbReference>
<dbReference type="InterPro" id="IPR052049">
    <property type="entry name" value="Electron_transfer_protein"/>
</dbReference>
<organism evidence="8 9">
    <name type="scientific">Candidatus Thiothrix phosphatis</name>
    <dbReference type="NCBI Taxonomy" id="3112415"/>
    <lineage>
        <taxon>Bacteria</taxon>
        <taxon>Pseudomonadati</taxon>
        <taxon>Pseudomonadota</taxon>
        <taxon>Gammaproteobacteria</taxon>
        <taxon>Thiotrichales</taxon>
        <taxon>Thiotrichaceae</taxon>
        <taxon>Thiothrix</taxon>
    </lineage>
</organism>
<name>A0ABU6D185_9GAMM</name>
<keyword evidence="3" id="KW-1003">Cell membrane</keyword>
<evidence type="ECO:0000313" key="8">
    <source>
        <dbReference type="EMBL" id="MEB4592418.1"/>
    </source>
</evidence>
<evidence type="ECO:0000256" key="2">
    <source>
        <dbReference type="ARBA" id="ARBA00008929"/>
    </source>
</evidence>
<feature type="transmembrane region" description="Helical" evidence="7">
    <location>
        <begin position="194"/>
        <end position="218"/>
    </location>
</feature>
<dbReference type="Proteomes" id="UP001308005">
    <property type="component" value="Unassembled WGS sequence"/>
</dbReference>
<dbReference type="RefSeq" id="WP_324696683.1">
    <property type="nucleotide sequence ID" value="NZ_JAYMYJ010000133.1"/>
</dbReference>
<evidence type="ECO:0000256" key="1">
    <source>
        <dbReference type="ARBA" id="ARBA00004651"/>
    </source>
</evidence>
<keyword evidence="5 7" id="KW-1133">Transmembrane helix</keyword>
<dbReference type="PANTHER" id="PTHR34856">
    <property type="entry name" value="PROTEIN NRFD"/>
    <property type="match status" value="1"/>
</dbReference>
<feature type="transmembrane region" description="Helical" evidence="7">
    <location>
        <begin position="307"/>
        <end position="329"/>
    </location>
</feature>
<feature type="transmembrane region" description="Helical" evidence="7">
    <location>
        <begin position="364"/>
        <end position="385"/>
    </location>
</feature>
<dbReference type="Pfam" id="PF03916">
    <property type="entry name" value="NrfD"/>
    <property type="match status" value="1"/>
</dbReference>
<feature type="transmembrane region" description="Helical" evidence="7">
    <location>
        <begin position="58"/>
        <end position="80"/>
    </location>
</feature>
<feature type="transmembrane region" description="Helical" evidence="7">
    <location>
        <begin position="92"/>
        <end position="110"/>
    </location>
</feature>
<sequence length="403" mass="44025">MASQAIIFRETREGRGFYILLAVLGVFLALGAIAFFYAEHHGHYVTGMTNQVVWGMPHVFAIFLIVAASGALNVGSIGTVFGKQLYQPMGRLSALVAISLLLGGLIVLVLDLGHPDRLIVAMTHYNFRSIFAWNIILYNGFLVLSAVYIWTMMDRHAKAFYKPAGFAAFTWRLVLTTGTGSIFGFLVARDFYNSAILAPLFIAMSFVFGLAVFILVLYCAYKWTGRELGDAVLNRLRYLLAVFIGAVLLLELARHLTSLYIAQRAGVEAFILHDGGIYTQLFWVAQILLGSLLPLSLIFCRKLKNNHVALLLAAGFAILGGFAQLYVILIGGQAYPLTLFPGAEVSSDYFDGAINAYTPSMWEFMLGVGGVALSLVMVTIGVKVLRFLPESLSDAVAEPHGGK</sequence>